<accession>A0ACB9PXM8</accession>
<name>A0ACB9PXM8_BAUVA</name>
<reference evidence="1 2" key="1">
    <citation type="journal article" date="2022" name="DNA Res.">
        <title>Chromosomal-level genome assembly of the orchid tree Bauhinia variegata (Leguminosae; Cercidoideae) supports the allotetraploid origin hypothesis of Bauhinia.</title>
        <authorList>
            <person name="Zhong Y."/>
            <person name="Chen Y."/>
            <person name="Zheng D."/>
            <person name="Pang J."/>
            <person name="Liu Y."/>
            <person name="Luo S."/>
            <person name="Meng S."/>
            <person name="Qian L."/>
            <person name="Wei D."/>
            <person name="Dai S."/>
            <person name="Zhou R."/>
        </authorList>
    </citation>
    <scope>NUCLEOTIDE SEQUENCE [LARGE SCALE GENOMIC DNA]</scope>
    <source>
        <strain evidence="1">BV-YZ2020</strain>
    </source>
</reference>
<proteinExistence type="predicted"/>
<comment type="caution">
    <text evidence="1">The sequence shown here is derived from an EMBL/GenBank/DDBJ whole genome shotgun (WGS) entry which is preliminary data.</text>
</comment>
<organism evidence="1 2">
    <name type="scientific">Bauhinia variegata</name>
    <name type="common">Purple orchid tree</name>
    <name type="synonym">Phanera variegata</name>
    <dbReference type="NCBI Taxonomy" id="167791"/>
    <lineage>
        <taxon>Eukaryota</taxon>
        <taxon>Viridiplantae</taxon>
        <taxon>Streptophyta</taxon>
        <taxon>Embryophyta</taxon>
        <taxon>Tracheophyta</taxon>
        <taxon>Spermatophyta</taxon>
        <taxon>Magnoliopsida</taxon>
        <taxon>eudicotyledons</taxon>
        <taxon>Gunneridae</taxon>
        <taxon>Pentapetalae</taxon>
        <taxon>rosids</taxon>
        <taxon>fabids</taxon>
        <taxon>Fabales</taxon>
        <taxon>Fabaceae</taxon>
        <taxon>Cercidoideae</taxon>
        <taxon>Cercideae</taxon>
        <taxon>Bauhiniinae</taxon>
        <taxon>Bauhinia</taxon>
    </lineage>
</organism>
<keyword evidence="2" id="KW-1185">Reference proteome</keyword>
<dbReference type="EMBL" id="CM039427">
    <property type="protein sequence ID" value="KAI4353303.1"/>
    <property type="molecule type" value="Genomic_DNA"/>
</dbReference>
<dbReference type="Proteomes" id="UP000828941">
    <property type="component" value="Chromosome 2"/>
</dbReference>
<protein>
    <submittedName>
        <fullName evidence="1">Uncharacterized protein</fullName>
    </submittedName>
</protein>
<evidence type="ECO:0000313" key="2">
    <source>
        <dbReference type="Proteomes" id="UP000828941"/>
    </source>
</evidence>
<sequence length="117" mass="12947">MHSASLSCAAKEKGKISRFQSSPSTSSLPLLAVLVVNSFLDGLTLRVNFQSSDTYMGFHDSSNPPTLPSQLNSKGLGNLHLLQRKNRSFSTFLHSQHSENSGLLSLLLVVVFKYFWF</sequence>
<evidence type="ECO:0000313" key="1">
    <source>
        <dbReference type="EMBL" id="KAI4353303.1"/>
    </source>
</evidence>
<gene>
    <name evidence="1" type="ORF">L6164_002262</name>
</gene>